<dbReference type="CDD" id="cd06257">
    <property type="entry name" value="DnaJ"/>
    <property type="match status" value="1"/>
</dbReference>
<comment type="caution">
    <text evidence="3">The sequence shown here is derived from an EMBL/GenBank/DDBJ whole genome shotgun (WGS) entry which is preliminary data.</text>
</comment>
<dbReference type="GO" id="GO:0005783">
    <property type="term" value="C:endoplasmic reticulum"/>
    <property type="evidence" value="ECO:0007669"/>
    <property type="project" value="UniProtKB-ARBA"/>
</dbReference>
<gene>
    <name evidence="3" type="ORF">C2845_PM06G04120</name>
</gene>
<dbReference type="PANTHER" id="PTHR44743:SF10">
    <property type="entry name" value="J DOMAIN-CONTAINING PROTEIN"/>
    <property type="match status" value="1"/>
</dbReference>
<feature type="compositionally biased region" description="Basic residues" evidence="1">
    <location>
        <begin position="173"/>
        <end position="184"/>
    </location>
</feature>
<dbReference type="EMBL" id="PQIB02000009">
    <property type="protein sequence ID" value="RLN00720.1"/>
    <property type="molecule type" value="Genomic_DNA"/>
</dbReference>
<dbReference type="OrthoDB" id="10250354at2759"/>
<reference evidence="4" key="1">
    <citation type="journal article" date="2019" name="Nat. Commun.">
        <title>The genome of broomcorn millet.</title>
        <authorList>
            <person name="Zou C."/>
            <person name="Miki D."/>
            <person name="Li D."/>
            <person name="Tang Q."/>
            <person name="Xiao L."/>
            <person name="Rajput S."/>
            <person name="Deng P."/>
            <person name="Jia W."/>
            <person name="Huang R."/>
            <person name="Zhang M."/>
            <person name="Sun Y."/>
            <person name="Hu J."/>
            <person name="Fu X."/>
            <person name="Schnable P.S."/>
            <person name="Li F."/>
            <person name="Zhang H."/>
            <person name="Feng B."/>
            <person name="Zhu X."/>
            <person name="Liu R."/>
            <person name="Schnable J.C."/>
            <person name="Zhu J.-K."/>
            <person name="Zhang H."/>
        </authorList>
    </citation>
    <scope>NUCLEOTIDE SEQUENCE [LARGE SCALE GENOMIC DNA]</scope>
</reference>
<dbReference type="PROSITE" id="PS50076">
    <property type="entry name" value="DNAJ_2"/>
    <property type="match status" value="1"/>
</dbReference>
<dbReference type="PRINTS" id="PR00625">
    <property type="entry name" value="JDOMAIN"/>
</dbReference>
<evidence type="ECO:0000313" key="4">
    <source>
        <dbReference type="Proteomes" id="UP000275267"/>
    </source>
</evidence>
<sequence length="193" mass="20896">MAGGGTGKATYYAVLGVARDASAAEIRSAWRRLSLKWHPDKLKGAEDHSRLKEQALARYHEIQEAYKVLSDPSRKAMYDAGLLLQQQFDAALGRGGDKERLGASSDTVDELSDKVHKIEIKSSSSLARTGRPACGRINLFFTFTTVAAPDAGTSRGAAAGPRNARGAGSSSAPRRRAAPRKMLRQKMIEARLR</sequence>
<accession>A0A3L6RD52</accession>
<feature type="domain" description="J" evidence="2">
    <location>
        <begin position="10"/>
        <end position="82"/>
    </location>
</feature>
<name>A0A3L6RD52_PANMI</name>
<evidence type="ECO:0000313" key="3">
    <source>
        <dbReference type="EMBL" id="RLN00720.1"/>
    </source>
</evidence>
<proteinExistence type="predicted"/>
<evidence type="ECO:0000259" key="2">
    <source>
        <dbReference type="PROSITE" id="PS50076"/>
    </source>
</evidence>
<feature type="region of interest" description="Disordered" evidence="1">
    <location>
        <begin position="152"/>
        <end position="193"/>
    </location>
</feature>
<dbReference type="SUPFAM" id="SSF46565">
    <property type="entry name" value="Chaperone J-domain"/>
    <property type="match status" value="1"/>
</dbReference>
<dbReference type="Proteomes" id="UP000275267">
    <property type="component" value="Unassembled WGS sequence"/>
</dbReference>
<organism evidence="3 4">
    <name type="scientific">Panicum miliaceum</name>
    <name type="common">Proso millet</name>
    <name type="synonym">Broomcorn millet</name>
    <dbReference type="NCBI Taxonomy" id="4540"/>
    <lineage>
        <taxon>Eukaryota</taxon>
        <taxon>Viridiplantae</taxon>
        <taxon>Streptophyta</taxon>
        <taxon>Embryophyta</taxon>
        <taxon>Tracheophyta</taxon>
        <taxon>Spermatophyta</taxon>
        <taxon>Magnoliopsida</taxon>
        <taxon>Liliopsida</taxon>
        <taxon>Poales</taxon>
        <taxon>Poaceae</taxon>
        <taxon>PACMAD clade</taxon>
        <taxon>Panicoideae</taxon>
        <taxon>Panicodae</taxon>
        <taxon>Paniceae</taxon>
        <taxon>Panicinae</taxon>
        <taxon>Panicum</taxon>
        <taxon>Panicum sect. Panicum</taxon>
    </lineage>
</organism>
<protein>
    <submittedName>
        <fullName evidence="3">Chaperone protein DnaJ-like</fullName>
    </submittedName>
</protein>
<dbReference type="PANTHER" id="PTHR44743">
    <property type="entry name" value="PUTATIVE, EXPRESSED-RELATED"/>
    <property type="match status" value="1"/>
</dbReference>
<evidence type="ECO:0000256" key="1">
    <source>
        <dbReference type="SAM" id="MobiDB-lite"/>
    </source>
</evidence>
<dbReference type="STRING" id="4540.A0A3L6RD52"/>
<dbReference type="SMART" id="SM00271">
    <property type="entry name" value="DnaJ"/>
    <property type="match status" value="1"/>
</dbReference>
<dbReference type="Gene3D" id="1.10.287.110">
    <property type="entry name" value="DnaJ domain"/>
    <property type="match status" value="1"/>
</dbReference>
<feature type="compositionally biased region" description="Low complexity" evidence="1">
    <location>
        <begin position="154"/>
        <end position="172"/>
    </location>
</feature>
<keyword evidence="4" id="KW-1185">Reference proteome</keyword>
<dbReference type="Pfam" id="PF00226">
    <property type="entry name" value="DnaJ"/>
    <property type="match status" value="1"/>
</dbReference>
<dbReference type="AlphaFoldDB" id="A0A3L6RD52"/>
<dbReference type="InterPro" id="IPR036869">
    <property type="entry name" value="J_dom_sf"/>
</dbReference>
<dbReference type="InterPro" id="IPR001623">
    <property type="entry name" value="DnaJ_domain"/>
</dbReference>